<dbReference type="InterPro" id="IPR044861">
    <property type="entry name" value="IPNS-like_FE2OG_OXY"/>
</dbReference>
<evidence type="ECO:0000256" key="2">
    <source>
        <dbReference type="ARBA" id="ARBA00004767"/>
    </source>
</evidence>
<dbReference type="Proteomes" id="UP000025238">
    <property type="component" value="Chromosome"/>
</dbReference>
<dbReference type="UniPathway" id="UPA00385"/>
<comment type="catalytic activity">
    <reaction evidence="11">
        <text>L-arginine + 2-oxoglutarate + O2 = guanidine + L-glutamate 5-semialdehyde + succinate + CO2</text>
        <dbReference type="Rhea" id="RHEA:31535"/>
        <dbReference type="ChEBI" id="CHEBI:15379"/>
        <dbReference type="ChEBI" id="CHEBI:16526"/>
        <dbReference type="ChEBI" id="CHEBI:16810"/>
        <dbReference type="ChEBI" id="CHEBI:30031"/>
        <dbReference type="ChEBI" id="CHEBI:30087"/>
        <dbReference type="ChEBI" id="CHEBI:32682"/>
        <dbReference type="ChEBI" id="CHEBI:58066"/>
        <dbReference type="EC" id="1.14.20.7"/>
    </reaction>
</comment>
<comment type="subunit">
    <text evidence="3">Monomer.</text>
</comment>
<evidence type="ECO:0000256" key="9">
    <source>
        <dbReference type="ARBA" id="ARBA00031282"/>
    </source>
</evidence>
<evidence type="ECO:0000256" key="7">
    <source>
        <dbReference type="ARBA" id="ARBA00022666"/>
    </source>
</evidence>
<evidence type="ECO:0000259" key="13">
    <source>
        <dbReference type="PROSITE" id="PS51471"/>
    </source>
</evidence>
<dbReference type="EC" id="1.14.20.7" evidence="4"/>
<keyword evidence="12" id="KW-0560">Oxidoreductase</keyword>
<protein>
    <recommendedName>
        <fullName evidence="6">2-oxoglutarate-dependent ethylene/succinate-forming enzyme</fullName>
        <ecNumber evidence="5">1.13.12.19</ecNumber>
        <ecNumber evidence="4">1.14.20.7</ecNumber>
    </recommendedName>
    <alternativeName>
        <fullName evidence="8">2-oxoglutarate dioxygenase (ethylene-forming)</fullName>
    </alternativeName>
    <alternativeName>
        <fullName evidence="9">2-oxoglutarate/L-arginine monooxygenase/decarboxylase (succinate-forming)</fullName>
    </alternativeName>
</protein>
<keyword evidence="12" id="KW-0479">Metal-binding</keyword>
<name>A0A023WMX8_STUST</name>
<dbReference type="KEGG" id="pstu:UIB01_03345"/>
<dbReference type="PATRIC" id="fig|316.97.peg.678"/>
<gene>
    <name evidence="14" type="ORF">UIB01_03345</name>
</gene>
<dbReference type="InterPro" id="IPR005123">
    <property type="entry name" value="Oxoglu/Fe-dep_dioxygenase_dom"/>
</dbReference>
<dbReference type="Pfam" id="PF14226">
    <property type="entry name" value="DIOX_N"/>
    <property type="match status" value="1"/>
</dbReference>
<dbReference type="EMBL" id="CP007509">
    <property type="protein sequence ID" value="AHY41542.1"/>
    <property type="molecule type" value="Genomic_DNA"/>
</dbReference>
<proteinExistence type="inferred from homology"/>
<comment type="cofactor">
    <cofactor evidence="1">
        <name>Fe(2+)</name>
        <dbReference type="ChEBI" id="CHEBI:29033"/>
    </cofactor>
</comment>
<evidence type="ECO:0000313" key="15">
    <source>
        <dbReference type="Proteomes" id="UP000025238"/>
    </source>
</evidence>
<dbReference type="InterPro" id="IPR050231">
    <property type="entry name" value="Iron_ascorbate_oxido_reductase"/>
</dbReference>
<comment type="similarity">
    <text evidence="12">Belongs to the iron/ascorbate-dependent oxidoreductase family.</text>
</comment>
<dbReference type="InterPro" id="IPR026992">
    <property type="entry name" value="DIOX_N"/>
</dbReference>
<feature type="domain" description="Fe2OG dioxygenase" evidence="13">
    <location>
        <begin position="180"/>
        <end position="289"/>
    </location>
</feature>
<dbReference type="GO" id="GO:0102276">
    <property type="term" value="F:2-oxoglutarate oxygenase/decarboxylase (ethylene-forming) activity"/>
    <property type="evidence" value="ECO:0007669"/>
    <property type="project" value="UniProtKB-EC"/>
</dbReference>
<comment type="pathway">
    <text evidence="2">Alkene biosynthesis; ethylene biosynthesis via 2-oxoglutarate.</text>
</comment>
<evidence type="ECO:0000256" key="4">
    <source>
        <dbReference type="ARBA" id="ARBA00012293"/>
    </source>
</evidence>
<evidence type="ECO:0000256" key="8">
    <source>
        <dbReference type="ARBA" id="ARBA00031011"/>
    </source>
</evidence>
<sequence length="336" mass="37175">MTLQYVPVIDLAPYFAGTPEGKAQVAKAVDQACRDIGFLVITNHQIPTELIERVSRLTRQFFALPLPEKRKVDRPSPEMVRGYSAIAEESLSYSMEEAAPGDLKESFSIGPSDVPDEDYYRCAAAGPHFAPNVWPTGIEGFEQAYREYFAAMSELAQALMRIFALALELPETFFDDKIDKHISMFRSLSYPDVKGAVEPGQLRASAHTDYGSLTIVKPDNALGGLQARNRQGEWVDVPYVENGFAVNIGDLMMQWTNDQWISTLHRVVNPPADSPADNGRQSLVFFHQPNYDALIECLPGCLSEGEAPRHAPVTSGDNLLSKFVKQTTFGKGLEVA</sequence>
<dbReference type="GO" id="GO:0046872">
    <property type="term" value="F:metal ion binding"/>
    <property type="evidence" value="ECO:0007669"/>
    <property type="project" value="UniProtKB-KW"/>
</dbReference>
<dbReference type="EC" id="1.13.12.19" evidence="5"/>
<dbReference type="Gene3D" id="2.60.120.330">
    <property type="entry name" value="B-lactam Antibiotic, Isopenicillin N Synthase, Chain"/>
    <property type="match status" value="1"/>
</dbReference>
<evidence type="ECO:0000313" key="14">
    <source>
        <dbReference type="EMBL" id="AHY41542.1"/>
    </source>
</evidence>
<dbReference type="PRINTS" id="PR00682">
    <property type="entry name" value="IPNSYNTHASE"/>
</dbReference>
<comment type="catalytic activity">
    <reaction evidence="10">
        <text>2-oxoglutarate + O2 + 2 H(+) = ethene + 3 CO2 + H2O</text>
        <dbReference type="Rhea" id="RHEA:31523"/>
        <dbReference type="ChEBI" id="CHEBI:15377"/>
        <dbReference type="ChEBI" id="CHEBI:15378"/>
        <dbReference type="ChEBI" id="CHEBI:15379"/>
        <dbReference type="ChEBI" id="CHEBI:16526"/>
        <dbReference type="ChEBI" id="CHEBI:16810"/>
        <dbReference type="ChEBI" id="CHEBI:18153"/>
        <dbReference type="EC" id="1.13.12.19"/>
    </reaction>
</comment>
<organism evidence="14 15">
    <name type="scientific">Stutzerimonas stutzeri</name>
    <name type="common">Pseudomonas stutzeri</name>
    <dbReference type="NCBI Taxonomy" id="316"/>
    <lineage>
        <taxon>Bacteria</taxon>
        <taxon>Pseudomonadati</taxon>
        <taxon>Pseudomonadota</taxon>
        <taxon>Gammaproteobacteria</taxon>
        <taxon>Pseudomonadales</taxon>
        <taxon>Pseudomonadaceae</taxon>
        <taxon>Stutzerimonas</taxon>
    </lineage>
</organism>
<dbReference type="AlphaFoldDB" id="A0A023WMX8"/>
<dbReference type="SUPFAM" id="SSF51197">
    <property type="entry name" value="Clavaminate synthase-like"/>
    <property type="match status" value="1"/>
</dbReference>
<keyword evidence="12" id="KW-0408">Iron</keyword>
<dbReference type="Pfam" id="PF03171">
    <property type="entry name" value="2OG-FeII_Oxy"/>
    <property type="match status" value="1"/>
</dbReference>
<dbReference type="GO" id="GO:0009693">
    <property type="term" value="P:ethylene biosynthetic process"/>
    <property type="evidence" value="ECO:0007669"/>
    <property type="project" value="UniProtKB-UniPathway"/>
</dbReference>
<dbReference type="PANTHER" id="PTHR47990">
    <property type="entry name" value="2-OXOGLUTARATE (2OG) AND FE(II)-DEPENDENT OXYGENASE SUPERFAMILY PROTEIN-RELATED"/>
    <property type="match status" value="1"/>
</dbReference>
<evidence type="ECO:0000256" key="3">
    <source>
        <dbReference type="ARBA" id="ARBA00011245"/>
    </source>
</evidence>
<reference evidence="14 15" key="1">
    <citation type="submission" date="2014-03" db="EMBL/GenBank/DDBJ databases">
        <title>Complete genome sequence of Pseudomonas stutzeri 19SMN4.</title>
        <authorList>
            <person name="Brunet-Galmes I."/>
            <person name="Nogales B."/>
            <person name="Busquets A."/>
            <person name="Pena A."/>
            <person name="Gomila M."/>
            <person name="Garcia-Valdes E."/>
            <person name="Lalucat J."/>
            <person name="Bennasar A."/>
            <person name="Bosch R."/>
        </authorList>
    </citation>
    <scope>NUCLEOTIDE SEQUENCE [LARGE SCALE GENOMIC DNA]</scope>
    <source>
        <strain evidence="14 15">19SMN4</strain>
    </source>
</reference>
<evidence type="ECO:0000256" key="6">
    <source>
        <dbReference type="ARBA" id="ARBA00019045"/>
    </source>
</evidence>
<keyword evidence="7" id="KW-0266">Ethylene biosynthesis</keyword>
<evidence type="ECO:0000256" key="11">
    <source>
        <dbReference type="ARBA" id="ARBA00049359"/>
    </source>
</evidence>
<dbReference type="InterPro" id="IPR027443">
    <property type="entry name" value="IPNS-like_sf"/>
</dbReference>
<evidence type="ECO:0000256" key="10">
    <source>
        <dbReference type="ARBA" id="ARBA00047725"/>
    </source>
</evidence>
<accession>A0A023WMX8</accession>
<evidence type="ECO:0000256" key="12">
    <source>
        <dbReference type="RuleBase" id="RU003682"/>
    </source>
</evidence>
<evidence type="ECO:0000256" key="5">
    <source>
        <dbReference type="ARBA" id="ARBA00012531"/>
    </source>
</evidence>
<evidence type="ECO:0000256" key="1">
    <source>
        <dbReference type="ARBA" id="ARBA00001954"/>
    </source>
</evidence>
<dbReference type="PROSITE" id="PS51471">
    <property type="entry name" value="FE2OG_OXY"/>
    <property type="match status" value="1"/>
</dbReference>